<keyword evidence="2 6" id="KW-0732">Signal</keyword>
<gene>
    <name evidence="8" type="primary">surA</name>
    <name evidence="8" type="ORF">PFRI_28000</name>
</gene>
<feature type="chain" id="PRO_5013290332" description="Parvulin-like PPIase" evidence="6">
    <location>
        <begin position="36"/>
        <end position="416"/>
    </location>
</feature>
<evidence type="ECO:0000256" key="3">
    <source>
        <dbReference type="ARBA" id="ARBA00030642"/>
    </source>
</evidence>
<reference evidence="8 9" key="1">
    <citation type="submission" date="2016-10" db="EMBL/GenBank/DDBJ databases">
        <title>Genome sequence of Planktotalea frisia SH6-1.</title>
        <authorList>
            <person name="Poehlein A."/>
            <person name="Bakenhus I."/>
            <person name="Voget S."/>
            <person name="Brinkhoff T."/>
            <person name="Simon M."/>
        </authorList>
    </citation>
    <scope>NUCLEOTIDE SEQUENCE [LARGE SCALE GENOMIC DNA]</scope>
    <source>
        <strain evidence="8 9">SH6-1</strain>
    </source>
</reference>
<evidence type="ECO:0000313" key="8">
    <source>
        <dbReference type="EMBL" id="OJI93025.1"/>
    </source>
</evidence>
<evidence type="ECO:0000256" key="6">
    <source>
        <dbReference type="SAM" id="SignalP"/>
    </source>
</evidence>
<sequence>MVHTDFSITRRMKSGFVALTCAALLALSAPQVANAQSMFATAIKVNDSSITNFEIAERTRFLGLLRAPGDHKNLAREQLIEDRLKLGAARSVGIVPSSEEIEAGMDEFAGRVNLTRAEFIQALNAGGVSEDAFRAFVQSGLAWRQLVQAKFASRINVSEDDIDRSVASSGSGAGIRVLLSEIIMPAPPPQAAAVQERAERISQITSVSAFAAEARRYSASASKARSGRLEWLPITQLPAPLRPILLGLAPGEVTAPIPLQNAVALFQLRDIEETQGGDPKYAAIEYAAYYIAGGRTEAGLATARKIESRIDRCDDLYGIAKGQDPSVLDRGAKAPADIPADIAIELAKMDPGETSTTLTRANGQTLVLLMLCGRTPELEEEVDRAELSLGLQNQRLASYSNGYLEQLRADARIVEK</sequence>
<organism evidence="8 9">
    <name type="scientific">Planktotalea frisia</name>
    <dbReference type="NCBI Taxonomy" id="696762"/>
    <lineage>
        <taxon>Bacteria</taxon>
        <taxon>Pseudomonadati</taxon>
        <taxon>Pseudomonadota</taxon>
        <taxon>Alphaproteobacteria</taxon>
        <taxon>Rhodobacterales</taxon>
        <taxon>Paracoccaceae</taxon>
        <taxon>Planktotalea</taxon>
    </lineage>
</organism>
<dbReference type="InterPro" id="IPR027304">
    <property type="entry name" value="Trigger_fact/SurA_dom_sf"/>
</dbReference>
<dbReference type="OrthoDB" id="9791746at2"/>
<name>A0A1L9NUP5_9RHOB</name>
<dbReference type="Pfam" id="PF00639">
    <property type="entry name" value="Rotamase"/>
    <property type="match status" value="1"/>
</dbReference>
<dbReference type="InterPro" id="IPR000297">
    <property type="entry name" value="PPIase_PpiC"/>
</dbReference>
<dbReference type="RefSeq" id="WP_072631351.1">
    <property type="nucleotide sequence ID" value="NZ_QKZM01000004.1"/>
</dbReference>
<dbReference type="PANTHER" id="PTHR47637">
    <property type="entry name" value="CHAPERONE SURA"/>
    <property type="match status" value="1"/>
</dbReference>
<dbReference type="SUPFAM" id="SSF109998">
    <property type="entry name" value="Triger factor/SurA peptide-binding domain-like"/>
    <property type="match status" value="1"/>
</dbReference>
<evidence type="ECO:0000313" key="9">
    <source>
        <dbReference type="Proteomes" id="UP000184514"/>
    </source>
</evidence>
<keyword evidence="5" id="KW-0697">Rotamase</keyword>
<protein>
    <recommendedName>
        <fullName evidence="1">Parvulin-like PPIase</fullName>
    </recommendedName>
    <alternativeName>
        <fullName evidence="3">Peptidyl-prolyl cis-trans isomerase plp</fullName>
    </alternativeName>
    <alternativeName>
        <fullName evidence="4">Rotamase plp</fullName>
    </alternativeName>
</protein>
<dbReference type="InterPro" id="IPR046357">
    <property type="entry name" value="PPIase_dom_sf"/>
</dbReference>
<proteinExistence type="predicted"/>
<dbReference type="AlphaFoldDB" id="A0A1L9NUP5"/>
<dbReference type="Proteomes" id="UP000184514">
    <property type="component" value="Unassembled WGS sequence"/>
</dbReference>
<dbReference type="Gene3D" id="3.10.50.40">
    <property type="match status" value="1"/>
</dbReference>
<feature type="signal peptide" evidence="6">
    <location>
        <begin position="1"/>
        <end position="35"/>
    </location>
</feature>
<dbReference type="GO" id="GO:0003755">
    <property type="term" value="F:peptidyl-prolyl cis-trans isomerase activity"/>
    <property type="evidence" value="ECO:0007669"/>
    <property type="project" value="UniProtKB-KW"/>
</dbReference>
<dbReference type="PANTHER" id="PTHR47637:SF1">
    <property type="entry name" value="CHAPERONE SURA"/>
    <property type="match status" value="1"/>
</dbReference>
<evidence type="ECO:0000259" key="7">
    <source>
        <dbReference type="PROSITE" id="PS50198"/>
    </source>
</evidence>
<dbReference type="InterPro" id="IPR050280">
    <property type="entry name" value="OMP_Chaperone_SurA"/>
</dbReference>
<feature type="domain" description="PpiC" evidence="7">
    <location>
        <begin position="174"/>
        <end position="270"/>
    </location>
</feature>
<keyword evidence="9" id="KW-1185">Reference proteome</keyword>
<dbReference type="STRING" id="696762.PFRI_28000"/>
<keyword evidence="5 8" id="KW-0413">Isomerase</keyword>
<evidence type="ECO:0000256" key="5">
    <source>
        <dbReference type="PROSITE-ProRule" id="PRU00278"/>
    </source>
</evidence>
<evidence type="ECO:0000256" key="2">
    <source>
        <dbReference type="ARBA" id="ARBA00022729"/>
    </source>
</evidence>
<evidence type="ECO:0000256" key="1">
    <source>
        <dbReference type="ARBA" id="ARBA00018370"/>
    </source>
</evidence>
<accession>A0A1L9NUP5</accession>
<dbReference type="EMBL" id="MLCB01000159">
    <property type="protein sequence ID" value="OJI93025.1"/>
    <property type="molecule type" value="Genomic_DNA"/>
</dbReference>
<evidence type="ECO:0000256" key="4">
    <source>
        <dbReference type="ARBA" id="ARBA00031484"/>
    </source>
</evidence>
<dbReference type="Gene3D" id="1.10.4030.10">
    <property type="entry name" value="Porin chaperone SurA, peptide-binding domain"/>
    <property type="match status" value="1"/>
</dbReference>
<comment type="caution">
    <text evidence="8">The sequence shown here is derived from an EMBL/GenBank/DDBJ whole genome shotgun (WGS) entry which is preliminary data.</text>
</comment>
<dbReference type="PROSITE" id="PS50198">
    <property type="entry name" value="PPIC_PPIASE_2"/>
    <property type="match status" value="1"/>
</dbReference>
<dbReference type="SUPFAM" id="SSF54534">
    <property type="entry name" value="FKBP-like"/>
    <property type="match status" value="1"/>
</dbReference>